<evidence type="ECO:0000313" key="3">
    <source>
        <dbReference type="Proteomes" id="UP000193827"/>
    </source>
</evidence>
<dbReference type="InterPro" id="IPR025979">
    <property type="entry name" value="ChrR-like_cupin_dom"/>
</dbReference>
<dbReference type="Proteomes" id="UP000193827">
    <property type="component" value="Unassembled WGS sequence"/>
</dbReference>
<organism evidence="2 3">
    <name type="scientific">Roseovarius litorisediminis</name>
    <dbReference type="NCBI Taxonomy" id="1312363"/>
    <lineage>
        <taxon>Bacteria</taxon>
        <taxon>Pseudomonadati</taxon>
        <taxon>Pseudomonadota</taxon>
        <taxon>Alphaproteobacteria</taxon>
        <taxon>Rhodobacterales</taxon>
        <taxon>Roseobacteraceae</taxon>
        <taxon>Roseovarius</taxon>
    </lineage>
</organism>
<protein>
    <submittedName>
        <fullName evidence="2">ChrR Cupin-like domain protein</fullName>
    </submittedName>
</protein>
<proteinExistence type="predicted"/>
<gene>
    <name evidence="2" type="ORF">PEL8287_00858</name>
</gene>
<feature type="domain" description="ChrR-like cupin" evidence="1">
    <location>
        <begin position="26"/>
        <end position="110"/>
    </location>
</feature>
<dbReference type="RefSeq" id="WP_085891118.1">
    <property type="nucleotide sequence ID" value="NZ_FWFL01000002.1"/>
</dbReference>
<dbReference type="AlphaFoldDB" id="A0A1Y5RNQ1"/>
<evidence type="ECO:0000313" key="2">
    <source>
        <dbReference type="EMBL" id="SLN20624.1"/>
    </source>
</evidence>
<name>A0A1Y5RNQ1_9RHOB</name>
<dbReference type="EMBL" id="FWFL01000002">
    <property type="protein sequence ID" value="SLN20624.1"/>
    <property type="molecule type" value="Genomic_DNA"/>
</dbReference>
<dbReference type="SUPFAM" id="SSF51182">
    <property type="entry name" value="RmlC-like cupins"/>
    <property type="match status" value="1"/>
</dbReference>
<evidence type="ECO:0000259" key="1">
    <source>
        <dbReference type="Pfam" id="PF12973"/>
    </source>
</evidence>
<accession>A0A1Y5RNQ1</accession>
<keyword evidence="3" id="KW-1185">Reference proteome</keyword>
<dbReference type="Gene3D" id="2.60.120.10">
    <property type="entry name" value="Jelly Rolls"/>
    <property type="match status" value="1"/>
</dbReference>
<sequence>MGAINEFRTVVDFDPAGFEPMNLLGLPDQDVLWRNISFDQKTGMGSYLMIMAPGTKCNPHRHNGAEEFYIVEGDLADHDGHLYTAGQFISLAPGSEHFSVTPSGCKLVVTQRGTTTEYLHGEWEAPS</sequence>
<dbReference type="InterPro" id="IPR011051">
    <property type="entry name" value="RmlC_Cupin_sf"/>
</dbReference>
<dbReference type="OrthoDB" id="9801227at2"/>
<reference evidence="2 3" key="1">
    <citation type="submission" date="2017-03" db="EMBL/GenBank/DDBJ databases">
        <authorList>
            <person name="Afonso C.L."/>
            <person name="Miller P.J."/>
            <person name="Scott M.A."/>
            <person name="Spackman E."/>
            <person name="Goraichik I."/>
            <person name="Dimitrov K.M."/>
            <person name="Suarez D.L."/>
            <person name="Swayne D.E."/>
        </authorList>
    </citation>
    <scope>NUCLEOTIDE SEQUENCE [LARGE SCALE GENOMIC DNA]</scope>
    <source>
        <strain evidence="2 3">CECT 8287</strain>
    </source>
</reference>
<dbReference type="Pfam" id="PF12973">
    <property type="entry name" value="Cupin_7"/>
    <property type="match status" value="1"/>
</dbReference>
<dbReference type="InterPro" id="IPR014710">
    <property type="entry name" value="RmlC-like_jellyroll"/>
</dbReference>